<feature type="domain" description="Sigma-54 factor interaction" evidence="6">
    <location>
        <begin position="156"/>
        <end position="386"/>
    </location>
</feature>
<dbReference type="Pfam" id="PF00989">
    <property type="entry name" value="PAS"/>
    <property type="match status" value="1"/>
</dbReference>
<dbReference type="InterPro" id="IPR003593">
    <property type="entry name" value="AAA+_ATPase"/>
</dbReference>
<dbReference type="Pfam" id="PF25601">
    <property type="entry name" value="AAA_lid_14"/>
    <property type="match status" value="1"/>
</dbReference>
<keyword evidence="3" id="KW-0805">Transcription regulation</keyword>
<organism evidence="8 9">
    <name type="scientific">Marinomonas primoryensis</name>
    <dbReference type="NCBI Taxonomy" id="178399"/>
    <lineage>
        <taxon>Bacteria</taxon>
        <taxon>Pseudomonadati</taxon>
        <taxon>Pseudomonadota</taxon>
        <taxon>Gammaproteobacteria</taxon>
        <taxon>Oceanospirillales</taxon>
        <taxon>Oceanospirillaceae</taxon>
        <taxon>Marinomonas</taxon>
    </lineage>
</organism>
<dbReference type="Proteomes" id="UP000509371">
    <property type="component" value="Chromosome"/>
</dbReference>
<dbReference type="Pfam" id="PF00158">
    <property type="entry name" value="Sigma54_activat"/>
    <property type="match status" value="1"/>
</dbReference>
<evidence type="ECO:0000256" key="3">
    <source>
        <dbReference type="ARBA" id="ARBA00023015"/>
    </source>
</evidence>
<evidence type="ECO:0000313" key="8">
    <source>
        <dbReference type="EMBL" id="QKK78921.1"/>
    </source>
</evidence>
<dbReference type="InterPro" id="IPR009057">
    <property type="entry name" value="Homeodomain-like_sf"/>
</dbReference>
<dbReference type="GO" id="GO:0043565">
    <property type="term" value="F:sequence-specific DNA binding"/>
    <property type="evidence" value="ECO:0007669"/>
    <property type="project" value="InterPro"/>
</dbReference>
<dbReference type="InterPro" id="IPR002197">
    <property type="entry name" value="HTH_Fis"/>
</dbReference>
<dbReference type="InterPro" id="IPR000014">
    <property type="entry name" value="PAS"/>
</dbReference>
<dbReference type="EMBL" id="CP054301">
    <property type="protein sequence ID" value="QKK78921.1"/>
    <property type="molecule type" value="Genomic_DNA"/>
</dbReference>
<keyword evidence="4" id="KW-0238">DNA-binding</keyword>
<gene>
    <name evidence="8" type="ORF">MP3633_0183</name>
</gene>
<dbReference type="SMART" id="SM00382">
    <property type="entry name" value="AAA"/>
    <property type="match status" value="1"/>
</dbReference>
<dbReference type="Gene3D" id="3.30.450.20">
    <property type="entry name" value="PAS domain"/>
    <property type="match status" value="1"/>
</dbReference>
<dbReference type="SUPFAM" id="SSF52540">
    <property type="entry name" value="P-loop containing nucleoside triphosphate hydrolases"/>
    <property type="match status" value="1"/>
</dbReference>
<dbReference type="InterPro" id="IPR025943">
    <property type="entry name" value="Sigma_54_int_dom_ATP-bd_2"/>
</dbReference>
<dbReference type="PRINTS" id="PR01590">
    <property type="entry name" value="HTHFIS"/>
</dbReference>
<dbReference type="Pfam" id="PF02954">
    <property type="entry name" value="HTH_8"/>
    <property type="match status" value="1"/>
</dbReference>
<dbReference type="FunFam" id="3.40.50.300:FF:000006">
    <property type="entry name" value="DNA-binding transcriptional regulator NtrC"/>
    <property type="match status" value="1"/>
</dbReference>
<dbReference type="PANTHER" id="PTHR32071">
    <property type="entry name" value="TRANSCRIPTIONAL REGULATORY PROTEIN"/>
    <property type="match status" value="1"/>
</dbReference>
<dbReference type="PROSITE" id="PS00676">
    <property type="entry name" value="SIGMA54_INTERACT_2"/>
    <property type="match status" value="1"/>
</dbReference>
<keyword evidence="1" id="KW-0547">Nucleotide-binding</keyword>
<proteinExistence type="predicted"/>
<dbReference type="GO" id="GO:0006355">
    <property type="term" value="P:regulation of DNA-templated transcription"/>
    <property type="evidence" value="ECO:0007669"/>
    <property type="project" value="InterPro"/>
</dbReference>
<evidence type="ECO:0000259" key="6">
    <source>
        <dbReference type="PROSITE" id="PS50045"/>
    </source>
</evidence>
<reference evidence="8 9" key="1">
    <citation type="submission" date="2020-06" db="EMBL/GenBank/DDBJ databases">
        <authorList>
            <person name="Voronona O.L."/>
            <person name="Aksenova E.I."/>
            <person name="Kunda M.S."/>
            <person name="Semenov A.N."/>
            <person name="Ryzhova N."/>
        </authorList>
    </citation>
    <scope>NUCLEOTIDE SEQUENCE [LARGE SCALE GENOMIC DNA]</scope>
    <source>
        <strain evidence="8 9">MPKMM3633</strain>
    </source>
</reference>
<dbReference type="PROSITE" id="PS00688">
    <property type="entry name" value="SIGMA54_INTERACT_3"/>
    <property type="match status" value="1"/>
</dbReference>
<dbReference type="PROSITE" id="PS00675">
    <property type="entry name" value="SIGMA54_INTERACT_1"/>
    <property type="match status" value="1"/>
</dbReference>
<evidence type="ECO:0000256" key="5">
    <source>
        <dbReference type="ARBA" id="ARBA00023163"/>
    </source>
</evidence>
<dbReference type="AlphaFoldDB" id="A0A859CWR2"/>
<dbReference type="Gene3D" id="1.10.8.60">
    <property type="match status" value="1"/>
</dbReference>
<dbReference type="InterPro" id="IPR025944">
    <property type="entry name" value="Sigma_54_int_dom_CS"/>
</dbReference>
<dbReference type="CDD" id="cd00009">
    <property type="entry name" value="AAA"/>
    <property type="match status" value="1"/>
</dbReference>
<evidence type="ECO:0000259" key="7">
    <source>
        <dbReference type="PROSITE" id="PS50112"/>
    </source>
</evidence>
<dbReference type="CDD" id="cd00130">
    <property type="entry name" value="PAS"/>
    <property type="match status" value="1"/>
</dbReference>
<dbReference type="SUPFAM" id="SSF55785">
    <property type="entry name" value="PYP-like sensor domain (PAS domain)"/>
    <property type="match status" value="1"/>
</dbReference>
<dbReference type="InterPro" id="IPR027417">
    <property type="entry name" value="P-loop_NTPase"/>
</dbReference>
<keyword evidence="5" id="KW-0804">Transcription</keyword>
<dbReference type="PANTHER" id="PTHR32071:SF57">
    <property type="entry name" value="C4-DICARBOXYLATE TRANSPORT TRANSCRIPTIONAL REGULATORY PROTEIN DCTD"/>
    <property type="match status" value="1"/>
</dbReference>
<dbReference type="InterPro" id="IPR025662">
    <property type="entry name" value="Sigma_54_int_dom_ATP-bd_1"/>
</dbReference>
<dbReference type="GO" id="GO:0005524">
    <property type="term" value="F:ATP binding"/>
    <property type="evidence" value="ECO:0007669"/>
    <property type="project" value="UniProtKB-KW"/>
</dbReference>
<evidence type="ECO:0000313" key="9">
    <source>
        <dbReference type="Proteomes" id="UP000509371"/>
    </source>
</evidence>
<keyword evidence="2" id="KW-0067">ATP-binding</keyword>
<feature type="domain" description="PAS" evidence="7">
    <location>
        <begin position="12"/>
        <end position="63"/>
    </location>
</feature>
<dbReference type="NCBIfam" id="TIGR00229">
    <property type="entry name" value="sensory_box"/>
    <property type="match status" value="1"/>
</dbReference>
<evidence type="ECO:0000256" key="4">
    <source>
        <dbReference type="ARBA" id="ARBA00023125"/>
    </source>
</evidence>
<dbReference type="PROSITE" id="PS50045">
    <property type="entry name" value="SIGMA54_INTERACT_4"/>
    <property type="match status" value="1"/>
</dbReference>
<dbReference type="KEGG" id="mpri:MP3633_0183"/>
<protein>
    <submittedName>
        <fullName evidence="8">RocR superfamily protein</fullName>
    </submittedName>
</protein>
<dbReference type="InterPro" id="IPR002078">
    <property type="entry name" value="Sigma_54_int"/>
</dbReference>
<dbReference type="Gene3D" id="3.40.50.300">
    <property type="entry name" value="P-loop containing nucleotide triphosphate hydrolases"/>
    <property type="match status" value="1"/>
</dbReference>
<dbReference type="InterPro" id="IPR035965">
    <property type="entry name" value="PAS-like_dom_sf"/>
</dbReference>
<name>A0A859CWR2_9GAMM</name>
<dbReference type="PROSITE" id="PS50112">
    <property type="entry name" value="PAS"/>
    <property type="match status" value="1"/>
</dbReference>
<dbReference type="InterPro" id="IPR013767">
    <property type="entry name" value="PAS_fold"/>
</dbReference>
<dbReference type="Gene3D" id="1.10.10.60">
    <property type="entry name" value="Homeodomain-like"/>
    <property type="match status" value="1"/>
</dbReference>
<dbReference type="SUPFAM" id="SSF46689">
    <property type="entry name" value="Homeodomain-like"/>
    <property type="match status" value="1"/>
</dbReference>
<accession>A0A859CWR2</accession>
<sequence>MPLKKLEKLSQAANTYKAILNAMEEWVVIVDHQAKIFFINRPYARFLGVKAEDVKGKKVTDVIENTRMHITVQTGQAERLSFQKILGSNMIASRFPIVDQGEVIGAVGTVIFHDTHEWKQINSHIKALLAEQDFQYQKSIASDKVNTGANFHLNDIIGDSQVMKSLSAKVTQVASGDVTVLIRGESGTGKELYAHAIHQLSDRAEFPFIKVNCAAIPENLLESELFGYEEGAFTGAKKGGKPGKFQLANGGTLFLDEIGDLPLLMQAKLLRVLQDREVESVGGIGSTPLNIRLITATHRPLESLIESGDFREDLYYRINVVAIDLPPLRERREDIAKLADFFLQKLSRRTGRRAPKLTVQALTAMLAYNWPGNIRELENVMEAAFYTSHDRKIPLSLLPTQLSHTESLSPQSHAPLGIMPPAGSLKDQLNAAERNIIKIALIECGDNRTKAAKQLGISKSTFYEKLDKHGIS</sequence>
<dbReference type="SMART" id="SM00091">
    <property type="entry name" value="PAS"/>
    <property type="match status" value="1"/>
</dbReference>
<evidence type="ECO:0000256" key="1">
    <source>
        <dbReference type="ARBA" id="ARBA00022741"/>
    </source>
</evidence>
<evidence type="ECO:0000256" key="2">
    <source>
        <dbReference type="ARBA" id="ARBA00022840"/>
    </source>
</evidence>
<dbReference type="InterPro" id="IPR058031">
    <property type="entry name" value="AAA_lid_NorR"/>
</dbReference>
<dbReference type="RefSeq" id="WP_176334088.1">
    <property type="nucleotide sequence ID" value="NZ_BAAAEF010000015.1"/>
</dbReference>